<name>A0A1C3W8P2_9HYPH</name>
<feature type="domain" description="Xylose isomerase-like TIM barrel" evidence="1">
    <location>
        <begin position="31"/>
        <end position="298"/>
    </location>
</feature>
<sequence length="325" mass="35815">MTKPITITTAPCCWGVDDVRNPHLPAWQEVLDEAKAAGFGGLELGPYGYLPLELGLVSEALNERDLKIVAGTIFDDLVSPANHDNLLRQTDEICALITQLPKPETHRGQRFAAPYLTVMDWGHEERDYAAGHSGRAIRLDSAAWQGMVENIRAIATLARDRYDVRATIHPHAGGYIEFADELERIVNDIPADLAGLCLDTGHMAYSGMDPVETLRRYWDRVDYIHFKDIDSTVFDVVMGERIRFFEACAKGVMCPIGRGSIDYAAIRDLLSELGYGGYITVEQERDPRNAGTILEDLAASRAFLRRMGFGGVGDDEAVSASAVGN</sequence>
<dbReference type="Proteomes" id="UP000186228">
    <property type="component" value="Unassembled WGS sequence"/>
</dbReference>
<proteinExistence type="predicted"/>
<dbReference type="InterPro" id="IPR036237">
    <property type="entry name" value="Xyl_isomerase-like_sf"/>
</dbReference>
<dbReference type="PANTHER" id="PTHR12110">
    <property type="entry name" value="HYDROXYPYRUVATE ISOMERASE"/>
    <property type="match status" value="1"/>
</dbReference>
<evidence type="ECO:0000259" key="1">
    <source>
        <dbReference type="Pfam" id="PF01261"/>
    </source>
</evidence>
<dbReference type="SUPFAM" id="SSF51658">
    <property type="entry name" value="Xylose isomerase-like"/>
    <property type="match status" value="1"/>
</dbReference>
<gene>
    <name evidence="2" type="ORF">GA0061100_11362</name>
</gene>
<dbReference type="PANTHER" id="PTHR12110:SF41">
    <property type="entry name" value="INOSOSE DEHYDRATASE"/>
    <property type="match status" value="1"/>
</dbReference>
<dbReference type="RefSeq" id="WP_075856282.1">
    <property type="nucleotide sequence ID" value="NZ_FMAC01000013.1"/>
</dbReference>
<dbReference type="InterPro" id="IPR013022">
    <property type="entry name" value="Xyl_isomerase-like_TIM-brl"/>
</dbReference>
<organism evidence="2 3">
    <name type="scientific">Rhizobium hainanense</name>
    <dbReference type="NCBI Taxonomy" id="52131"/>
    <lineage>
        <taxon>Bacteria</taxon>
        <taxon>Pseudomonadati</taxon>
        <taxon>Pseudomonadota</taxon>
        <taxon>Alphaproteobacteria</taxon>
        <taxon>Hyphomicrobiales</taxon>
        <taxon>Rhizobiaceae</taxon>
        <taxon>Rhizobium/Agrobacterium group</taxon>
        <taxon>Rhizobium</taxon>
    </lineage>
</organism>
<protein>
    <submittedName>
        <fullName evidence="2">Inosose dehydratase</fullName>
    </submittedName>
</protein>
<dbReference type="Gene3D" id="3.20.20.150">
    <property type="entry name" value="Divalent-metal-dependent TIM barrel enzymes"/>
    <property type="match status" value="1"/>
</dbReference>
<reference evidence="3" key="1">
    <citation type="submission" date="2016-08" db="EMBL/GenBank/DDBJ databases">
        <authorList>
            <person name="Varghese N."/>
            <person name="Submissions Spin"/>
        </authorList>
    </citation>
    <scope>NUCLEOTIDE SEQUENCE [LARGE SCALE GENOMIC DNA]</scope>
    <source>
        <strain evidence="3">CCBAU 57015</strain>
    </source>
</reference>
<dbReference type="OrthoDB" id="9804047at2"/>
<dbReference type="STRING" id="52131.GA0061100_11362"/>
<dbReference type="InterPro" id="IPR050312">
    <property type="entry name" value="IolE/XylAMocC-like"/>
</dbReference>
<evidence type="ECO:0000313" key="2">
    <source>
        <dbReference type="EMBL" id="SCB36370.1"/>
    </source>
</evidence>
<dbReference type="AlphaFoldDB" id="A0A1C3W8P2"/>
<evidence type="ECO:0000313" key="3">
    <source>
        <dbReference type="Proteomes" id="UP000186228"/>
    </source>
</evidence>
<keyword evidence="3" id="KW-1185">Reference proteome</keyword>
<accession>A0A1C3W8P2</accession>
<dbReference type="Pfam" id="PF01261">
    <property type="entry name" value="AP_endonuc_2"/>
    <property type="match status" value="1"/>
</dbReference>
<dbReference type="EMBL" id="FMAC01000013">
    <property type="protein sequence ID" value="SCB36370.1"/>
    <property type="molecule type" value="Genomic_DNA"/>
</dbReference>